<dbReference type="Pfam" id="PF00595">
    <property type="entry name" value="PDZ"/>
    <property type="match status" value="1"/>
</dbReference>
<keyword evidence="5" id="KW-0812">Transmembrane</keyword>
<dbReference type="Proteomes" id="UP001432027">
    <property type="component" value="Unassembled WGS sequence"/>
</dbReference>
<accession>A0AAV5SZ85</accession>
<dbReference type="AlphaFoldDB" id="A0AAV5SZ85"/>
<dbReference type="SMART" id="SM00228">
    <property type="entry name" value="PDZ"/>
    <property type="match status" value="2"/>
</dbReference>
<dbReference type="PROSITE" id="PS50106">
    <property type="entry name" value="PDZ"/>
    <property type="match status" value="2"/>
</dbReference>
<evidence type="ECO:0000313" key="8">
    <source>
        <dbReference type="Proteomes" id="UP001432027"/>
    </source>
</evidence>
<evidence type="ECO:0000256" key="4">
    <source>
        <dbReference type="SAM" id="MobiDB-lite"/>
    </source>
</evidence>
<protein>
    <recommendedName>
        <fullName evidence="6">PDZ domain-containing protein</fullName>
    </recommendedName>
</protein>
<feature type="domain" description="PDZ" evidence="6">
    <location>
        <begin position="259"/>
        <end position="321"/>
    </location>
</feature>
<dbReference type="GO" id="GO:0043495">
    <property type="term" value="F:protein-membrane adaptor activity"/>
    <property type="evidence" value="ECO:0007669"/>
    <property type="project" value="TreeGrafter"/>
</dbReference>
<keyword evidence="5" id="KW-1133">Transmembrane helix</keyword>
<dbReference type="InterPro" id="IPR036034">
    <property type="entry name" value="PDZ_sf"/>
</dbReference>
<dbReference type="PANTHER" id="PTHR14191">
    <property type="entry name" value="PDZ DOMAIN CONTAINING PROTEIN"/>
    <property type="match status" value="1"/>
</dbReference>
<sequence>MVHLYPQVTKSSDLFDVESAFKGATGNQEECKKEPVENGGTDRREKANGGNDKKTDDCIRKCIKIFGYLIPFILLLSIGAYQGNNYERKIHELTEANRICHAAKTEQEDRFIRVLADYDQRSIDYANEMEDYHEEKMRNERGKTEEGKLELKDANDKIDNEREQTSYVETVPESRSQTGTRTVHISNKEADGKYGFSYWHTTIVSVKPGSPADLNGVKEGDVIVSIDGVKVETGEDVARLGWKETGITLELVQKPATRFVTMGRRDVGMWQSIYGFYHSGTTITGVVPGSSMDRNGVKKGDEIVTIDGDFVRTHDDVVRAIYDKNQATFKIRPYS</sequence>
<evidence type="ECO:0000256" key="1">
    <source>
        <dbReference type="ARBA" id="ARBA00004236"/>
    </source>
</evidence>
<dbReference type="PANTHER" id="PTHR14191:SF3">
    <property type="entry name" value="NA(+)_H(+) EXCHANGE REGULATORY COFACTOR-LIKE PROTEIN NRFL-1"/>
    <property type="match status" value="1"/>
</dbReference>
<evidence type="ECO:0000259" key="6">
    <source>
        <dbReference type="PROSITE" id="PS50106"/>
    </source>
</evidence>
<evidence type="ECO:0000313" key="7">
    <source>
        <dbReference type="EMBL" id="GMS88383.1"/>
    </source>
</evidence>
<feature type="compositionally biased region" description="Basic and acidic residues" evidence="4">
    <location>
        <begin position="29"/>
        <end position="54"/>
    </location>
</feature>
<comment type="subcellular location">
    <subcellularLocation>
        <location evidence="1">Cell membrane</location>
    </subcellularLocation>
</comment>
<keyword evidence="2" id="KW-1003">Cell membrane</keyword>
<organism evidence="7 8">
    <name type="scientific">Pristionchus entomophagus</name>
    <dbReference type="NCBI Taxonomy" id="358040"/>
    <lineage>
        <taxon>Eukaryota</taxon>
        <taxon>Metazoa</taxon>
        <taxon>Ecdysozoa</taxon>
        <taxon>Nematoda</taxon>
        <taxon>Chromadorea</taxon>
        <taxon>Rhabditida</taxon>
        <taxon>Rhabditina</taxon>
        <taxon>Diplogasteromorpha</taxon>
        <taxon>Diplogasteroidea</taxon>
        <taxon>Neodiplogasteridae</taxon>
        <taxon>Pristionchus</taxon>
    </lineage>
</organism>
<feature type="domain" description="PDZ" evidence="6">
    <location>
        <begin position="182"/>
        <end position="232"/>
    </location>
</feature>
<comment type="caution">
    <text evidence="7">The sequence shown here is derived from an EMBL/GenBank/DDBJ whole genome shotgun (WGS) entry which is preliminary data.</text>
</comment>
<reference evidence="7" key="1">
    <citation type="submission" date="2023-10" db="EMBL/GenBank/DDBJ databases">
        <title>Genome assembly of Pristionchus species.</title>
        <authorList>
            <person name="Yoshida K."/>
            <person name="Sommer R.J."/>
        </authorList>
    </citation>
    <scope>NUCLEOTIDE SEQUENCE</scope>
    <source>
        <strain evidence="7">RS0144</strain>
    </source>
</reference>
<dbReference type="InterPro" id="IPR041489">
    <property type="entry name" value="PDZ_6"/>
</dbReference>
<dbReference type="Pfam" id="PF17820">
    <property type="entry name" value="PDZ_6"/>
    <property type="match status" value="1"/>
</dbReference>
<keyword evidence="5" id="KW-0472">Membrane</keyword>
<dbReference type="EMBL" id="BTSX01000003">
    <property type="protein sequence ID" value="GMS88383.1"/>
    <property type="molecule type" value="Genomic_DNA"/>
</dbReference>
<dbReference type="GO" id="GO:0072659">
    <property type="term" value="P:protein localization to plasma membrane"/>
    <property type="evidence" value="ECO:0007669"/>
    <property type="project" value="TreeGrafter"/>
</dbReference>
<feature type="transmembrane region" description="Helical" evidence="5">
    <location>
        <begin position="62"/>
        <end position="81"/>
    </location>
</feature>
<gene>
    <name evidence="7" type="ORF">PENTCL1PPCAC_10558</name>
</gene>
<dbReference type="GO" id="GO:0016324">
    <property type="term" value="C:apical plasma membrane"/>
    <property type="evidence" value="ECO:0007669"/>
    <property type="project" value="TreeGrafter"/>
</dbReference>
<evidence type="ECO:0000256" key="3">
    <source>
        <dbReference type="ARBA" id="ARBA00022737"/>
    </source>
</evidence>
<evidence type="ECO:0000256" key="2">
    <source>
        <dbReference type="ARBA" id="ARBA00022475"/>
    </source>
</evidence>
<dbReference type="SUPFAM" id="SSF50156">
    <property type="entry name" value="PDZ domain-like"/>
    <property type="match status" value="2"/>
</dbReference>
<feature type="region of interest" description="Disordered" evidence="4">
    <location>
        <begin position="26"/>
        <end position="54"/>
    </location>
</feature>
<evidence type="ECO:0000256" key="5">
    <source>
        <dbReference type="SAM" id="Phobius"/>
    </source>
</evidence>
<dbReference type="InterPro" id="IPR051067">
    <property type="entry name" value="NHER"/>
</dbReference>
<name>A0AAV5SZ85_9BILA</name>
<proteinExistence type="predicted"/>
<keyword evidence="8" id="KW-1185">Reference proteome</keyword>
<dbReference type="Gene3D" id="2.30.42.10">
    <property type="match status" value="2"/>
</dbReference>
<dbReference type="InterPro" id="IPR001478">
    <property type="entry name" value="PDZ"/>
</dbReference>
<keyword evidence="3" id="KW-0677">Repeat</keyword>